<feature type="region of interest" description="Disordered" evidence="7">
    <location>
        <begin position="1024"/>
        <end position="1064"/>
    </location>
</feature>
<feature type="compositionally biased region" description="Low complexity" evidence="7">
    <location>
        <begin position="1988"/>
        <end position="2010"/>
    </location>
</feature>
<feature type="region of interest" description="Disordered" evidence="7">
    <location>
        <begin position="2053"/>
        <end position="2075"/>
    </location>
</feature>
<feature type="domain" description="HECT" evidence="8">
    <location>
        <begin position="2864"/>
        <end position="3169"/>
    </location>
</feature>
<feature type="compositionally biased region" description="Gly residues" evidence="7">
    <location>
        <begin position="2306"/>
        <end position="2315"/>
    </location>
</feature>
<organism evidence="10 11">
    <name type="scientific">Heterodera schachtii</name>
    <name type="common">Sugarbeet cyst nematode worm</name>
    <name type="synonym">Tylenchus schachtii</name>
    <dbReference type="NCBI Taxonomy" id="97005"/>
    <lineage>
        <taxon>Eukaryota</taxon>
        <taxon>Metazoa</taxon>
        <taxon>Ecdysozoa</taxon>
        <taxon>Nematoda</taxon>
        <taxon>Chromadorea</taxon>
        <taxon>Rhabditida</taxon>
        <taxon>Tylenchina</taxon>
        <taxon>Tylenchomorpha</taxon>
        <taxon>Tylenchoidea</taxon>
        <taxon>Heteroderidae</taxon>
        <taxon>Heteroderinae</taxon>
        <taxon>Heterodera</taxon>
    </lineage>
</organism>
<dbReference type="InterPro" id="IPR000569">
    <property type="entry name" value="HECT_dom"/>
</dbReference>
<dbReference type="Gene3D" id="3.30.2410.10">
    <property type="entry name" value="Hect, E3 ligase catalytic domain"/>
    <property type="match status" value="1"/>
</dbReference>
<evidence type="ECO:0000259" key="8">
    <source>
        <dbReference type="PROSITE" id="PS50237"/>
    </source>
</evidence>
<reference evidence="10 11" key="1">
    <citation type="submission" date="2024-10" db="EMBL/GenBank/DDBJ databases">
        <authorList>
            <person name="Kim D."/>
        </authorList>
    </citation>
    <scope>NUCLEOTIDE SEQUENCE [LARGE SCALE GENOMIC DNA]</scope>
    <source>
        <strain evidence="10">Taebaek</strain>
    </source>
</reference>
<evidence type="ECO:0000256" key="1">
    <source>
        <dbReference type="ARBA" id="ARBA00022723"/>
    </source>
</evidence>
<evidence type="ECO:0000256" key="6">
    <source>
        <dbReference type="PROSITE-ProRule" id="PRU00508"/>
    </source>
</evidence>
<feature type="compositionally biased region" description="Acidic residues" evidence="7">
    <location>
        <begin position="1696"/>
        <end position="1709"/>
    </location>
</feature>
<evidence type="ECO:0000256" key="7">
    <source>
        <dbReference type="SAM" id="MobiDB-lite"/>
    </source>
</evidence>
<feature type="compositionally biased region" description="Gly residues" evidence="7">
    <location>
        <begin position="2262"/>
        <end position="2271"/>
    </location>
</feature>
<dbReference type="PROSITE" id="PS51157">
    <property type="entry name" value="ZF_UBR"/>
    <property type="match status" value="1"/>
</dbReference>
<keyword evidence="1" id="KW-0479">Metal-binding</keyword>
<feature type="region of interest" description="Disordered" evidence="7">
    <location>
        <begin position="2295"/>
        <end position="2327"/>
    </location>
</feature>
<feature type="region of interest" description="Disordered" evidence="7">
    <location>
        <begin position="2694"/>
        <end position="2724"/>
    </location>
</feature>
<dbReference type="InterPro" id="IPR035983">
    <property type="entry name" value="Hect_E3_ubiquitin_ligase"/>
</dbReference>
<feature type="compositionally biased region" description="Gly residues" evidence="7">
    <location>
        <begin position="2699"/>
        <end position="2712"/>
    </location>
</feature>
<feature type="compositionally biased region" description="Gly residues" evidence="7">
    <location>
        <begin position="1672"/>
        <end position="1682"/>
    </location>
</feature>
<name>A0ABD2JT72_HETSC</name>
<feature type="region of interest" description="Disordered" evidence="7">
    <location>
        <begin position="2546"/>
        <end position="2569"/>
    </location>
</feature>
<comment type="caution">
    <text evidence="10">The sequence shown here is derived from an EMBL/GenBank/DDBJ whole genome shotgun (WGS) entry which is preliminary data.</text>
</comment>
<dbReference type="PANTHER" id="PTHR46276">
    <property type="entry name" value="E3 UBIQUITIN-PROTEIN LIGASE UBR5"/>
    <property type="match status" value="1"/>
</dbReference>
<evidence type="ECO:0000256" key="4">
    <source>
        <dbReference type="ARBA" id="ARBA00022833"/>
    </source>
</evidence>
<proteinExistence type="predicted"/>
<feature type="zinc finger region" description="UBR-type" evidence="6">
    <location>
        <begin position="1188"/>
        <end position="1256"/>
    </location>
</feature>
<feature type="active site" description="Glycyl thioester intermediate" evidence="5">
    <location>
        <position position="3138"/>
    </location>
</feature>
<feature type="region of interest" description="Disordered" evidence="7">
    <location>
        <begin position="504"/>
        <end position="591"/>
    </location>
</feature>
<feature type="domain" description="UBR-type" evidence="9">
    <location>
        <begin position="1188"/>
        <end position="1256"/>
    </location>
</feature>
<dbReference type="InterPro" id="IPR003126">
    <property type="entry name" value="Znf_UBR"/>
</dbReference>
<feature type="region of interest" description="Disordered" evidence="7">
    <location>
        <begin position="1988"/>
        <end position="2023"/>
    </location>
</feature>
<feature type="compositionally biased region" description="Low complexity" evidence="7">
    <location>
        <begin position="1758"/>
        <end position="1777"/>
    </location>
</feature>
<dbReference type="Gene3D" id="3.30.2160.10">
    <property type="entry name" value="Hect, E3 ligase catalytic domain"/>
    <property type="match status" value="1"/>
</dbReference>
<feature type="region of interest" description="Disordered" evidence="7">
    <location>
        <begin position="991"/>
        <end position="1010"/>
    </location>
</feature>
<dbReference type="Pfam" id="PF00632">
    <property type="entry name" value="HECT"/>
    <property type="match status" value="1"/>
</dbReference>
<dbReference type="InterPro" id="IPR024725">
    <property type="entry name" value="UBR5_UBA"/>
</dbReference>
<evidence type="ECO:0000313" key="10">
    <source>
        <dbReference type="EMBL" id="KAL3093778.1"/>
    </source>
</evidence>
<feature type="compositionally biased region" description="Basic and acidic residues" evidence="7">
    <location>
        <begin position="1686"/>
        <end position="1695"/>
    </location>
</feature>
<dbReference type="SUPFAM" id="SSF56204">
    <property type="entry name" value="Hect, E3 ligase catalytic domain"/>
    <property type="match status" value="1"/>
</dbReference>
<feature type="region of interest" description="Disordered" evidence="7">
    <location>
        <begin position="2769"/>
        <end position="2822"/>
    </location>
</feature>
<dbReference type="InterPro" id="IPR009091">
    <property type="entry name" value="RCC1/BLIP-II"/>
</dbReference>
<evidence type="ECO:0000256" key="5">
    <source>
        <dbReference type="PROSITE-ProRule" id="PRU00104"/>
    </source>
</evidence>
<dbReference type="GO" id="GO:0008270">
    <property type="term" value="F:zinc ion binding"/>
    <property type="evidence" value="ECO:0007669"/>
    <property type="project" value="UniProtKB-KW"/>
</dbReference>
<dbReference type="Proteomes" id="UP001620645">
    <property type="component" value="Unassembled WGS sequence"/>
</dbReference>
<evidence type="ECO:0000259" key="9">
    <source>
        <dbReference type="PROSITE" id="PS51157"/>
    </source>
</evidence>
<evidence type="ECO:0000313" key="11">
    <source>
        <dbReference type="Proteomes" id="UP001620645"/>
    </source>
</evidence>
<dbReference type="SUPFAM" id="SSF50985">
    <property type="entry name" value="RCC1/BLIP-II"/>
    <property type="match status" value="1"/>
</dbReference>
<dbReference type="EMBL" id="JBICCN010000105">
    <property type="protein sequence ID" value="KAL3093778.1"/>
    <property type="molecule type" value="Genomic_DNA"/>
</dbReference>
<feature type="region of interest" description="Disordered" evidence="7">
    <location>
        <begin position="1661"/>
        <end position="1886"/>
    </location>
</feature>
<dbReference type="Gene3D" id="3.90.1750.10">
    <property type="entry name" value="Hect, E3 ligase catalytic domains"/>
    <property type="match status" value="1"/>
</dbReference>
<feature type="compositionally biased region" description="Acidic residues" evidence="7">
    <location>
        <begin position="1778"/>
        <end position="1856"/>
    </location>
</feature>
<feature type="compositionally biased region" description="Low complexity" evidence="7">
    <location>
        <begin position="1946"/>
        <end position="1970"/>
    </location>
</feature>
<evidence type="ECO:0000256" key="2">
    <source>
        <dbReference type="ARBA" id="ARBA00022771"/>
    </source>
</evidence>
<keyword evidence="3 5" id="KW-0833">Ubl conjugation pathway</keyword>
<evidence type="ECO:0008006" key="12">
    <source>
        <dbReference type="Google" id="ProtNLM"/>
    </source>
</evidence>
<dbReference type="PANTHER" id="PTHR46276:SF1">
    <property type="entry name" value="E3 UBIQUITIN-PROTEIN LIGASE UBR5"/>
    <property type="match status" value="1"/>
</dbReference>
<dbReference type="Pfam" id="PF11547">
    <property type="entry name" value="E3_UbLigase_EDD"/>
    <property type="match status" value="1"/>
</dbReference>
<accession>A0ABD2JT72</accession>
<gene>
    <name evidence="10" type="ORF">niasHS_005117</name>
</gene>
<keyword evidence="11" id="KW-1185">Reference proteome</keyword>
<feature type="region of interest" description="Disordered" evidence="7">
    <location>
        <begin position="244"/>
        <end position="271"/>
    </location>
</feature>
<dbReference type="SMART" id="SM00396">
    <property type="entry name" value="ZnF_UBR1"/>
    <property type="match status" value="1"/>
</dbReference>
<feature type="compositionally biased region" description="Low complexity" evidence="7">
    <location>
        <begin position="94"/>
        <end position="109"/>
    </location>
</feature>
<feature type="compositionally biased region" description="Low complexity" evidence="7">
    <location>
        <begin position="1034"/>
        <end position="1048"/>
    </location>
</feature>
<protein>
    <recommendedName>
        <fullName evidence="12">E3 ubiquitin-protein ligase UBR5</fullName>
    </recommendedName>
</protein>
<feature type="compositionally biased region" description="Basic and acidic residues" evidence="7">
    <location>
        <begin position="248"/>
        <end position="271"/>
    </location>
</feature>
<dbReference type="SMART" id="SM00119">
    <property type="entry name" value="HECTc"/>
    <property type="match status" value="1"/>
</dbReference>
<keyword evidence="2" id="KW-0863">Zinc-finger</keyword>
<feature type="compositionally biased region" description="Low complexity" evidence="7">
    <location>
        <begin position="2778"/>
        <end position="2822"/>
    </location>
</feature>
<feature type="compositionally biased region" description="Low complexity" evidence="7">
    <location>
        <begin position="2559"/>
        <end position="2568"/>
    </location>
</feature>
<dbReference type="FunFam" id="1.10.8.10:FF:000009">
    <property type="entry name" value="Putative E3 ubiquitin-protein ligase UBR5"/>
    <property type="match status" value="1"/>
</dbReference>
<feature type="region of interest" description="Disordered" evidence="7">
    <location>
        <begin position="2203"/>
        <end position="2271"/>
    </location>
</feature>
<feature type="compositionally biased region" description="Low complexity" evidence="7">
    <location>
        <begin position="2713"/>
        <end position="2723"/>
    </location>
</feature>
<feature type="compositionally biased region" description="Gly residues" evidence="7">
    <location>
        <begin position="561"/>
        <end position="574"/>
    </location>
</feature>
<dbReference type="CDD" id="cd14423">
    <property type="entry name" value="CUE_UBR5"/>
    <property type="match status" value="1"/>
</dbReference>
<feature type="region of interest" description="Disordered" evidence="7">
    <location>
        <begin position="1940"/>
        <end position="1970"/>
    </location>
</feature>
<feature type="compositionally biased region" description="Gly residues" evidence="7">
    <location>
        <begin position="1746"/>
        <end position="1757"/>
    </location>
</feature>
<keyword evidence="4" id="KW-0862">Zinc</keyword>
<dbReference type="Gene3D" id="1.10.8.10">
    <property type="entry name" value="DNA helicase RuvA subunit, C-terminal domain"/>
    <property type="match status" value="1"/>
</dbReference>
<evidence type="ECO:0000256" key="3">
    <source>
        <dbReference type="ARBA" id="ARBA00022786"/>
    </source>
</evidence>
<sequence length="3169" mass="338471">MSDQKQLFLFGQALPGNESGLLERMKECADKRNKSEQQVTAALQQIPADQIKQIAVGSTHVAFLFTDNTIGRLAFELVTNVVESSAAADKNEPSASSARNSGASSTDPVSAAAQAAVNAANRTAKIRRIMMTRPGVRSGGFCRTGVIIDRNRSNRPMIPASSVPEELIVQCQVVLQGKSRDVIVRELQRTNLNVNEAVNNLLSRDDDEMEDLDETGEAYLHEELLSLLDAGLRSDGDTDGYEYVISRDMARRRDDQKGKEGGKDGENNGQTVKEHFAFGDTLEYWGNKTETNFPMPDGVDKFTKIASMNAELVALADNGQLYAWTWTKGSVPSNVPHVVNSQFATTENNKIVDIETCALRAIVLTQSGQVGSFMDTSCGRKLADTFFEPLMDVPEPVERMFCCTLFSAILSKGGTLYWRGIFPFTERRKLWEKARMKKKQVTSASSNDIVVGSEVRTKSSPIYSVGSVAVNFAAGLPMIGTLYEDAWTLNETCRFRVQTPDNYDAIPIGNDKDKQQQQQQHREKRVSFSLAVGNRKRAAPTASDQQMMMMMMDEENEEGSNGVGGGSGGGGSGGVNNASSSSQQQQPTSKESAWAIRDVVFIHEESVNDVSVVKIVDGAYCGVTFKSTLDRLEQEAATAEGAGGTSGASFDLSKLHIRLMRKDDLLPVTSASRAAAARSPENFQAQFRPVRLPSSVRRIISLAVDGTGFRILCVKNHERIHLIRVSCLGKLLSDHPMPFAHNALCQPTDDVVEQYLPAVNNYGDENMLLIRDSTGAFQPLLRNSVGGFQELSYTALGHFYLFGMGIRYLKSSSDVNLLSIGTEPASAISNNGAANASKGAAKAVVPPGQAGAKNVNRMMLVAALIAPTRHTTKPMIESLMQAILNCDLPSVRNILQKLSDEDVNSEERKRIACERIEGNRNIFHVAVMNAFAKTNREQADVEPTGGSDAADSAATALSKVSKWAEKWDSTEADAARIRKWQEMLTSNTGGGAAAAATAAGGGGGGSSAPTTRAKAAAAAAAAAANKDGVGGGKSSTTSSSVTDAAAAATGGGGDTSGDLWDEAISKGDEDNSAAAVASASLSATSSPTKKVIPTTTKERQASAIDIVRELCRSGAVQEHFVLLMQQRDVHGQTAFQCAINFRAYTAALLLWETAVELRDWSQDVVDIVAPIGVENSDESALFALCANDTCSYTWTGEEHTPQDIFECYACGLVETLCCCTECAYTCHRNHDCKIKKTSPTAYCDCWEKFGCRALITGNLVKREQLLNLFLQNGKLVGKLNARGEHLLLFLARTVGRQLFEQESYTKRNKRPVPPNNLLNAAGQRIPEHDLEPPKFARRALEISLSNWDVVKSLLDVGMKKPPADDVQISESAFHLGEQHGSTHLDKFVFTLLASCEESSLDTLLNLFIRHANRKAAKEPSAEVHSMISRFVRSVARLFVLVVLISPNAVRTLLATSTENIGRAFAPIDPTAMSESTTTTTTAAGARQQQLQQQQQQQFVLSTSVPSTAVGGALSTPSSIRESLQNYRAVAISGVLSLVRASLPGLSGLGSASDKKDNKKKSAIAFVLKCRRVFQTLLTYSLHELIGLADTLVAPLRHGIVKPTNAMIANEDAIELIRKHLSTEQDLSSLLKEVVEGGGNLANMMMGSGGNSRIKKLVELRNSASRRRPAGTSAGGVGGGAAGVDGAMEHAAHSDDEMSNEEDEEDDEMENGGGAGSQAASSLYHHRARENSSTSMDRLQRERTASGGVGSGRRGGVGSSAAERSALAASAVAAASAAGDEDEEEEEAMGTNNEEEQEQQQDIGAVEDEHDEEDEDASEHEMEEDEEDEPYFDVHDDEDDDDDDDDEDDDDDDDDDASSNPSDAEAGDSNDTVPVIRTGGGGAQSTPSAAAAAAAAATTGNGGGTGTGGAGDVRIELAQSAADAAAVDNFLATVDDDGGVGGGAARGGQPTATGTAATTTAPSTGSSTNTNNNNIFLAGGGNDQFDVTTTTTSTTTGTGSATNSNNNANANSGGGAAGRTAPTGDRASAIDSAFREPALEGRALTHRLWRTSALAGAPPPTATNGTGGTSTPSSAITTSTTNAAAVNGIGAPPEAFIAEDYQYMQSNTSTQLALCFSILVKLCDELLVQLMCHAKWKEQMSRVKGIYTFLDIDTDSNKLYMELKNLMAENLEPTWNWLHVIMDRTEAQLKYSQAISQSIVGPMVSPWAGTERDESGGAQPSATGTTGGALGSTSTSTTTNAIDAQQQFPGGGQHRPISRHPGTGPGAGVAGGTGATNTSIAAAAIAAATGADTAAAQQRRFRKKGDAGGGGGGGRKPPGASGSADSDVAEHGAARADFFAYFMSLMRSYSAESGDDSPVLEYTALRNVAFVAEAYFFHMIFGDQLKQLELEHGIGIDDHDDDGADEVANDDEETPMEVDGISAKPNTSHVRKLRRFYRRSSSISYPTLSTAEQHHAFTFTAAEALPLAARSHLLSADAERNALFALPISDRSRAGHRAIATKLGVPYPTNQSLSRLPVQYGDILRRLSPTHRRDAHKQRSVSVTVKHFADDDDEHRRQSKQQQSTTPTSINDDILLNSQLGLDSTFQLYLGRWSNTVTMFARTYHEELTNRFGGDYSHSVLLNKTGVCSFAVRLLQFRKQMDKLKTVQAKDLIFSQMPREKYALVQHTFRQLNQAYVKRLHSAASSASANLSSSTVATAGAGGGGAAESGGGTSSSSSTGTAVAPPLLTSHKVKVTFRDEPGEGTGVARHFYAALADAFTTIKHLPQLDNVYEDGTNRPSSLVPTADSSSSSSTPSSATATGGQASSTGGSGRSSTTPAKSVAQKARAIAAATAKIGGTGAGQQGQTSASGTAATAPAAAAPVPISPDTQPLFYRTSKSGGFFTPIAGSNSPQRLNAFRNVGRIIGFCLQNTEIIPLPLCRHVLKFILNRPLNWFDLAFFDPSLFDSLRHIVYNEQTDAYHPSEFYEQLELTFSVDLPAEEGGGHIELKPDGANIAVTRDNVLEYICLFVEHRLLGNHRPCLEAIRRGVFDVLPSDALANLTSEDLRLILCGTQEFSIQLLQNFTKFLDESSAAPEVLAKYKKVFWSVVNRLNSAEKQELCFFWTGSPNLPSSEEGFRPLPTIMIRPADDQHLPTANTCISRLYLPIYSSKKLLRDKLSLAIKARNFGFV</sequence>
<dbReference type="PROSITE" id="PS50237">
    <property type="entry name" value="HECT"/>
    <property type="match status" value="1"/>
</dbReference>
<feature type="region of interest" description="Disordered" evidence="7">
    <location>
        <begin position="86"/>
        <end position="109"/>
    </location>
</feature>